<protein>
    <submittedName>
        <fullName evidence="1">Uncharacterized protein</fullName>
    </submittedName>
</protein>
<organism evidence="1 2">
    <name type="scientific">Kipferlia bialata</name>
    <dbReference type="NCBI Taxonomy" id="797122"/>
    <lineage>
        <taxon>Eukaryota</taxon>
        <taxon>Metamonada</taxon>
        <taxon>Carpediemonas-like organisms</taxon>
        <taxon>Kipferlia</taxon>
    </lineage>
</organism>
<proteinExistence type="predicted"/>
<reference evidence="1 2" key="1">
    <citation type="journal article" date="2018" name="PLoS ONE">
        <title>The draft genome of Kipferlia bialata reveals reductive genome evolution in fornicate parasites.</title>
        <authorList>
            <person name="Tanifuji G."/>
            <person name="Takabayashi S."/>
            <person name="Kume K."/>
            <person name="Takagi M."/>
            <person name="Nakayama T."/>
            <person name="Kamikawa R."/>
            <person name="Inagaki Y."/>
            <person name="Hashimoto T."/>
        </authorList>
    </citation>
    <scope>NUCLEOTIDE SEQUENCE [LARGE SCALE GENOMIC DNA]</scope>
    <source>
        <strain evidence="1">NY0173</strain>
    </source>
</reference>
<sequence length="66" mass="7591">MHAFQKPEVFVTGHYNRERAELAGQYNLHTCMNVCTGQNMWIPLSTLVPLSARVQPESISFLRSFH</sequence>
<accession>A0A9K3GLM4</accession>
<keyword evidence="2" id="KW-1185">Reference proteome</keyword>
<dbReference type="AlphaFoldDB" id="A0A9K3GLM4"/>
<name>A0A9K3GLM4_9EUKA</name>
<comment type="caution">
    <text evidence="1">The sequence shown here is derived from an EMBL/GenBank/DDBJ whole genome shotgun (WGS) entry which is preliminary data.</text>
</comment>
<gene>
    <name evidence="1" type="ORF">KIPB_009487</name>
</gene>
<dbReference type="EMBL" id="BDIP01003235">
    <property type="protein sequence ID" value="GIQ87447.1"/>
    <property type="molecule type" value="Genomic_DNA"/>
</dbReference>
<dbReference type="Proteomes" id="UP000265618">
    <property type="component" value="Unassembled WGS sequence"/>
</dbReference>
<evidence type="ECO:0000313" key="1">
    <source>
        <dbReference type="EMBL" id="GIQ87447.1"/>
    </source>
</evidence>
<evidence type="ECO:0000313" key="2">
    <source>
        <dbReference type="Proteomes" id="UP000265618"/>
    </source>
</evidence>